<dbReference type="InterPro" id="IPR038488">
    <property type="entry name" value="Integrase_DNA-bd_sf"/>
</dbReference>
<evidence type="ECO:0000259" key="3">
    <source>
        <dbReference type="Pfam" id="PF13356"/>
    </source>
</evidence>
<dbReference type="Pfam" id="PF13356">
    <property type="entry name" value="Arm-DNA-bind_3"/>
    <property type="match status" value="1"/>
</dbReference>
<dbReference type="GO" id="GO:0015074">
    <property type="term" value="P:DNA integration"/>
    <property type="evidence" value="ECO:0007669"/>
    <property type="project" value="UniProtKB-KW"/>
</dbReference>
<dbReference type="KEGG" id="emo:DM558_03475"/>
<feature type="domain" description="Integrase DNA-binding" evidence="3">
    <location>
        <begin position="4"/>
        <end position="62"/>
    </location>
</feature>
<name>A0A3Q9JHQ6_9GAMM</name>
<protein>
    <submittedName>
        <fullName evidence="4">DUF4102 domain-containing protein</fullName>
    </submittedName>
</protein>
<evidence type="ECO:0000256" key="1">
    <source>
        <dbReference type="ARBA" id="ARBA00008857"/>
    </source>
</evidence>
<organism evidence="4 5">
    <name type="scientific">Entomomonas moraniae</name>
    <dbReference type="NCBI Taxonomy" id="2213226"/>
    <lineage>
        <taxon>Bacteria</taxon>
        <taxon>Pseudomonadati</taxon>
        <taxon>Pseudomonadota</taxon>
        <taxon>Gammaproteobacteria</taxon>
        <taxon>Pseudomonadales</taxon>
        <taxon>Pseudomonadaceae</taxon>
        <taxon>Entomomonas</taxon>
    </lineage>
</organism>
<keyword evidence="2" id="KW-0229">DNA integration</keyword>
<reference evidence="5" key="1">
    <citation type="submission" date="2018-06" db="EMBL/GenBank/DDBJ databases">
        <title>Complete genome of Pseudomonas insecticola strain QZS01.</title>
        <authorList>
            <person name="Wang J."/>
            <person name="Su Q."/>
        </authorList>
    </citation>
    <scope>NUCLEOTIDE SEQUENCE [LARGE SCALE GENOMIC DNA]</scope>
    <source>
        <strain evidence="5">QZS01</strain>
    </source>
</reference>
<dbReference type="InterPro" id="IPR050808">
    <property type="entry name" value="Phage_Integrase"/>
</dbReference>
<dbReference type="InterPro" id="IPR025166">
    <property type="entry name" value="Integrase_DNA_bind_dom"/>
</dbReference>
<gene>
    <name evidence="4" type="ORF">DM558_03475</name>
</gene>
<dbReference type="EMBL" id="CP029822">
    <property type="protein sequence ID" value="AZS49894.1"/>
    <property type="molecule type" value="Genomic_DNA"/>
</dbReference>
<evidence type="ECO:0000313" key="4">
    <source>
        <dbReference type="EMBL" id="AZS49894.1"/>
    </source>
</evidence>
<proteinExistence type="inferred from homology"/>
<comment type="similarity">
    <text evidence="1">Belongs to the 'phage' integrase family.</text>
</comment>
<evidence type="ECO:0000256" key="2">
    <source>
        <dbReference type="ARBA" id="ARBA00022908"/>
    </source>
</evidence>
<dbReference type="RefSeq" id="WP_127162063.1">
    <property type="nucleotide sequence ID" value="NZ_CP029822.1"/>
</dbReference>
<dbReference type="Gene3D" id="3.30.160.390">
    <property type="entry name" value="Integrase, DNA-binding domain"/>
    <property type="match status" value="1"/>
</dbReference>
<dbReference type="PANTHER" id="PTHR30629">
    <property type="entry name" value="PROPHAGE INTEGRASE"/>
    <property type="match status" value="1"/>
</dbReference>
<dbReference type="Proteomes" id="UP000273143">
    <property type="component" value="Chromosome"/>
</dbReference>
<keyword evidence="5" id="KW-1185">Reference proteome</keyword>
<evidence type="ECO:0000313" key="5">
    <source>
        <dbReference type="Proteomes" id="UP000273143"/>
    </source>
</evidence>
<sequence length="65" mass="7495">MSCLTDLGIRRAKAKSSVYSLSDGRGWGLRIEPSGAEHWHFRFYCQGKQRRISFRCFPEVDLCLA</sequence>
<dbReference type="PANTHER" id="PTHR30629:SF2">
    <property type="entry name" value="PROPHAGE INTEGRASE INTS-RELATED"/>
    <property type="match status" value="1"/>
</dbReference>
<dbReference type="AlphaFoldDB" id="A0A3Q9JHQ6"/>
<accession>A0A3Q9JHQ6</accession>